<keyword evidence="2" id="KW-1185">Reference proteome</keyword>
<evidence type="ECO:0000313" key="1">
    <source>
        <dbReference type="EMBL" id="CEG08409.1"/>
    </source>
</evidence>
<evidence type="ECO:0000313" key="2">
    <source>
        <dbReference type="Proteomes" id="UP000035762"/>
    </source>
</evidence>
<dbReference type="EMBL" id="CCAZ020000001">
    <property type="protein sequence ID" value="CEG08409.1"/>
    <property type="molecule type" value="Genomic_DNA"/>
</dbReference>
<dbReference type="Proteomes" id="UP000035762">
    <property type="component" value="Unassembled WGS sequence"/>
</dbReference>
<accession>A0A090MS51</accession>
<reference evidence="1 2" key="1">
    <citation type="journal article" date="2014" name="Genome Announc.">
        <title>Genome Sequence of Afipia felis Strain 76713, Isolated in Hospital Water Using an Amoeba Co-Culture Procedure.</title>
        <authorList>
            <person name="Benamar S."/>
            <person name="La Scola B."/>
            <person name="Croce O."/>
        </authorList>
    </citation>
    <scope>NUCLEOTIDE SEQUENCE [LARGE SCALE GENOMIC DNA]</scope>
    <source>
        <strain evidence="1 2">76713</strain>
    </source>
</reference>
<comment type="caution">
    <text evidence="1">The sequence shown here is derived from an EMBL/GenBank/DDBJ whole genome shotgun (WGS) entry which is preliminary data.</text>
</comment>
<organism evidence="1 2">
    <name type="scientific">Afipia felis</name>
    <name type="common">Cat scratch disease bacillus</name>
    <dbReference type="NCBI Taxonomy" id="1035"/>
    <lineage>
        <taxon>Bacteria</taxon>
        <taxon>Pseudomonadati</taxon>
        <taxon>Pseudomonadota</taxon>
        <taxon>Alphaproteobacteria</taxon>
        <taxon>Hyphomicrobiales</taxon>
        <taxon>Nitrobacteraceae</taxon>
        <taxon>Afipia</taxon>
    </lineage>
</organism>
<proteinExistence type="predicted"/>
<name>A0A090MS51_AFIFE</name>
<sequence length="250" mass="26884">MPDIDHHIGPGWHVARDAGRRRVDGRMLAMLHIGVFVGGMALQADAFAGDAKLRAVRLVTIAAGDTGGKHPALLERRVIVRFLDIADLAVGMICDARQRFDHMGLRQRLSGYPVFKETGAARVAEPASLNFFAQRWRPCGALGASGLWVYRPGDALMFVKPHQQSLAGILALTKRPPVPLIARPGGMARALPMTGFAADTDFRPCGGEAIFGRVVVLAQAGRVALGTHEIPVLVQLGPVQDIVMFDLFVG</sequence>
<protein>
    <submittedName>
        <fullName evidence="1">Uncharacterized protein</fullName>
    </submittedName>
</protein>
<gene>
    <name evidence="1" type="ORF">BN961_01824</name>
</gene>
<dbReference type="AlphaFoldDB" id="A0A090MS51"/>